<evidence type="ECO:0000256" key="6">
    <source>
        <dbReference type="ARBA" id="ARBA00022918"/>
    </source>
</evidence>
<keyword evidence="3" id="KW-0548">Nucleotidyltransferase</keyword>
<evidence type="ECO:0000256" key="8">
    <source>
        <dbReference type="ARBA" id="ARBA00034120"/>
    </source>
</evidence>
<dbReference type="AlphaFoldDB" id="A0A2A4F6R1"/>
<feature type="domain" description="Reverse transcriptase" evidence="10">
    <location>
        <begin position="1"/>
        <end position="228"/>
    </location>
</feature>
<keyword evidence="2" id="KW-0808">Transferase</keyword>
<dbReference type="InterPro" id="IPR000477">
    <property type="entry name" value="RT_dom"/>
</dbReference>
<keyword evidence="4" id="KW-0479">Metal-binding</keyword>
<protein>
    <recommendedName>
        <fullName evidence="1">RNA-directed DNA polymerase</fullName>
        <ecNumber evidence="1">2.7.7.49</ecNumber>
    </recommendedName>
</protein>
<dbReference type="Proteomes" id="UP000217994">
    <property type="component" value="Unassembled WGS sequence"/>
</dbReference>
<name>A0A2A4F6R1_9BURK</name>
<dbReference type="GO" id="GO:0051607">
    <property type="term" value="P:defense response to virus"/>
    <property type="evidence" value="ECO:0007669"/>
    <property type="project" value="UniProtKB-KW"/>
</dbReference>
<evidence type="ECO:0000256" key="2">
    <source>
        <dbReference type="ARBA" id="ARBA00022679"/>
    </source>
</evidence>
<keyword evidence="5" id="KW-0460">Magnesium</keyword>
<dbReference type="EC" id="2.7.7.49" evidence="1"/>
<dbReference type="InterPro" id="IPR000123">
    <property type="entry name" value="Reverse_transcriptase_msDNA"/>
</dbReference>
<dbReference type="GO" id="GO:0003964">
    <property type="term" value="F:RNA-directed DNA polymerase activity"/>
    <property type="evidence" value="ECO:0007669"/>
    <property type="project" value="UniProtKB-KW"/>
</dbReference>
<dbReference type="PRINTS" id="PR00866">
    <property type="entry name" value="RNADNAPOLMS"/>
</dbReference>
<dbReference type="EMBL" id="MTZU01000087">
    <property type="protein sequence ID" value="PCE29081.1"/>
    <property type="molecule type" value="Genomic_DNA"/>
</dbReference>
<accession>A0A2A4F6R1</accession>
<dbReference type="SUPFAM" id="SSF56672">
    <property type="entry name" value="DNA/RNA polymerases"/>
    <property type="match status" value="1"/>
</dbReference>
<dbReference type="PROSITE" id="PS50878">
    <property type="entry name" value="RT_POL"/>
    <property type="match status" value="1"/>
</dbReference>
<evidence type="ECO:0000256" key="9">
    <source>
        <dbReference type="ARBA" id="ARBA00048173"/>
    </source>
</evidence>
<dbReference type="NCBIfam" id="NF038233">
    <property type="entry name" value="retron_St85_RT"/>
    <property type="match status" value="1"/>
</dbReference>
<evidence type="ECO:0000256" key="7">
    <source>
        <dbReference type="ARBA" id="ARBA00023118"/>
    </source>
</evidence>
<evidence type="ECO:0000256" key="1">
    <source>
        <dbReference type="ARBA" id="ARBA00012493"/>
    </source>
</evidence>
<evidence type="ECO:0000256" key="4">
    <source>
        <dbReference type="ARBA" id="ARBA00022723"/>
    </source>
</evidence>
<organism evidence="11 12">
    <name type="scientific">Burkholderia ubonensis subsp. mesacidophila</name>
    <dbReference type="NCBI Taxonomy" id="265293"/>
    <lineage>
        <taxon>Bacteria</taxon>
        <taxon>Pseudomonadati</taxon>
        <taxon>Pseudomonadota</taxon>
        <taxon>Betaproteobacteria</taxon>
        <taxon>Burkholderiales</taxon>
        <taxon>Burkholderiaceae</taxon>
        <taxon>Burkholderia</taxon>
        <taxon>Burkholderia cepacia complex</taxon>
    </lineage>
</organism>
<keyword evidence="7" id="KW-0051">Antiviral defense</keyword>
<proteinExistence type="inferred from homology"/>
<sequence length="306" mass="34719">MLDDAIQAAYFRFKKFTIKKRSGEDRHLIQPAAELKLVIAWLDAVVLSKLPVSDLATAFQPGTSIVMNAEAHRKSAYSVRLDVSGFFPSIRSKDLIRAINDAKPRFEEWVFTPAFEQLVRKACFDRSDRLPVGYPSSPRIANAVMYELDMRLNQLIAAAPERFGQAVLTRYADDFVFSTDKQGACRTFADELQTILARCASPKLSINVAKTRYMSRKGGSTLITGLRVNMDGKVGVHANYRDHIRLLLKLFSVGKLDFEEHEKLRGHLAFIEHADPRLFTKLSFKYYKEIASLRMKKAVPEQESPQ</sequence>
<dbReference type="CDD" id="cd03487">
    <property type="entry name" value="RT_Bac_retron_II"/>
    <property type="match status" value="1"/>
</dbReference>
<evidence type="ECO:0000313" key="11">
    <source>
        <dbReference type="EMBL" id="PCE29081.1"/>
    </source>
</evidence>
<evidence type="ECO:0000313" key="12">
    <source>
        <dbReference type="Proteomes" id="UP000217994"/>
    </source>
</evidence>
<dbReference type="InterPro" id="IPR043502">
    <property type="entry name" value="DNA/RNA_pol_sf"/>
</dbReference>
<evidence type="ECO:0000259" key="10">
    <source>
        <dbReference type="PROSITE" id="PS50878"/>
    </source>
</evidence>
<dbReference type="Pfam" id="PF00078">
    <property type="entry name" value="RVT_1"/>
    <property type="match status" value="1"/>
</dbReference>
<dbReference type="PANTHER" id="PTHR34047:SF7">
    <property type="entry name" value="RNA-DIRECTED DNA POLYMERASE"/>
    <property type="match status" value="1"/>
</dbReference>
<dbReference type="GO" id="GO:0046872">
    <property type="term" value="F:metal ion binding"/>
    <property type="evidence" value="ECO:0007669"/>
    <property type="project" value="UniProtKB-KW"/>
</dbReference>
<keyword evidence="6" id="KW-0695">RNA-directed DNA polymerase</keyword>
<reference evidence="11 12" key="1">
    <citation type="submission" date="2017-01" db="EMBL/GenBank/DDBJ databases">
        <title>Whole-Genome Shotgun Sequencing of Two beta-Proteobacterial Species in Search of the Bulgecin Biosynthetic Cluster.</title>
        <authorList>
            <person name="Horsman M.E."/>
            <person name="Marous D.R."/>
            <person name="Li R."/>
            <person name="Oliver R.A."/>
            <person name="Byun B."/>
            <person name="Emrich S.J."/>
            <person name="Boggess B."/>
            <person name="Townsend C.A."/>
            <person name="Mobashery S."/>
        </authorList>
    </citation>
    <scope>NUCLEOTIDE SEQUENCE [LARGE SCALE GENOMIC DNA]</scope>
    <source>
        <strain evidence="11 12">ATCC 31433</strain>
    </source>
</reference>
<evidence type="ECO:0000256" key="3">
    <source>
        <dbReference type="ARBA" id="ARBA00022695"/>
    </source>
</evidence>
<evidence type="ECO:0000256" key="5">
    <source>
        <dbReference type="ARBA" id="ARBA00022842"/>
    </source>
</evidence>
<dbReference type="GO" id="GO:0003723">
    <property type="term" value="F:RNA binding"/>
    <property type="evidence" value="ECO:0007669"/>
    <property type="project" value="InterPro"/>
</dbReference>
<dbReference type="PANTHER" id="PTHR34047">
    <property type="entry name" value="NUCLEAR INTRON MATURASE 1, MITOCHONDRIAL-RELATED"/>
    <property type="match status" value="1"/>
</dbReference>
<comment type="catalytic activity">
    <reaction evidence="9">
        <text>DNA(n) + a 2'-deoxyribonucleoside 5'-triphosphate = DNA(n+1) + diphosphate</text>
        <dbReference type="Rhea" id="RHEA:22508"/>
        <dbReference type="Rhea" id="RHEA-COMP:17339"/>
        <dbReference type="Rhea" id="RHEA-COMP:17340"/>
        <dbReference type="ChEBI" id="CHEBI:33019"/>
        <dbReference type="ChEBI" id="CHEBI:61560"/>
        <dbReference type="ChEBI" id="CHEBI:173112"/>
        <dbReference type="EC" id="2.7.7.49"/>
    </reaction>
</comment>
<comment type="similarity">
    <text evidence="8">Belongs to the bacterial reverse transcriptase family.</text>
</comment>
<comment type="caution">
    <text evidence="11">The sequence shown here is derived from an EMBL/GenBank/DDBJ whole genome shotgun (WGS) entry which is preliminary data.</text>
</comment>
<gene>
    <name evidence="11" type="ORF">BZL54_27980</name>
</gene>
<dbReference type="InterPro" id="IPR051083">
    <property type="entry name" value="GrpII_Intron_Splice-Mob/Def"/>
</dbReference>